<dbReference type="OrthoDB" id="10028801at2759"/>
<dbReference type="PANTHER" id="PTHR44170">
    <property type="entry name" value="PROTEIN SIDEKICK"/>
    <property type="match status" value="1"/>
</dbReference>
<dbReference type="Gene3D" id="2.60.40.10">
    <property type="entry name" value="Immunoglobulins"/>
    <property type="match status" value="2"/>
</dbReference>
<keyword evidence="1" id="KW-1015">Disulfide bond</keyword>
<accession>A0A6A4WJM1</accession>
<dbReference type="PROSITE" id="PS50853">
    <property type="entry name" value="FN3"/>
    <property type="match status" value="1"/>
</dbReference>
<reference evidence="3 4" key="1">
    <citation type="submission" date="2019-07" db="EMBL/GenBank/DDBJ databases">
        <title>Draft genome assembly of a fouling barnacle, Amphibalanus amphitrite (Darwin, 1854): The first reference genome for Thecostraca.</title>
        <authorList>
            <person name="Kim W."/>
        </authorList>
    </citation>
    <scope>NUCLEOTIDE SEQUENCE [LARGE SCALE GENOMIC DNA]</scope>
    <source>
        <strain evidence="3">SNU_AA5</strain>
        <tissue evidence="3">Soma without cirri and trophi</tissue>
    </source>
</reference>
<dbReference type="PANTHER" id="PTHR44170:SF32">
    <property type="entry name" value="PROTEIN TURTLE-LIKE PROTEIN"/>
    <property type="match status" value="1"/>
</dbReference>
<dbReference type="InterPro" id="IPR036116">
    <property type="entry name" value="FN3_sf"/>
</dbReference>
<dbReference type="CDD" id="cd00096">
    <property type="entry name" value="Ig"/>
    <property type="match status" value="1"/>
</dbReference>
<dbReference type="EMBL" id="VIIS01001067">
    <property type="protein sequence ID" value="KAF0302378.1"/>
    <property type="molecule type" value="Genomic_DNA"/>
</dbReference>
<dbReference type="SUPFAM" id="SSF48726">
    <property type="entry name" value="Immunoglobulin"/>
    <property type="match status" value="1"/>
</dbReference>
<keyword evidence="4" id="KW-1185">Reference proteome</keyword>
<dbReference type="GO" id="GO:0098609">
    <property type="term" value="P:cell-cell adhesion"/>
    <property type="evidence" value="ECO:0007669"/>
    <property type="project" value="TreeGrafter"/>
</dbReference>
<dbReference type="InterPro" id="IPR036179">
    <property type="entry name" value="Ig-like_dom_sf"/>
</dbReference>
<sequence>MTWQSVLRIKDVQPSDYATYECVALNELGSQRQQIELGRPSAPDPPLGLKVVNVSHDSATVAWEAGFDGGLPQVYQLRYYPMSGKRHLSYVKVQPPNATTFTVDKLAPDTAYSFDVRAYNKIGKSTYSMAVEGITMREFLKRVWLTMAQSVDYGSRLLPGPPARS</sequence>
<dbReference type="InterPro" id="IPR003961">
    <property type="entry name" value="FN3_dom"/>
</dbReference>
<evidence type="ECO:0000259" key="2">
    <source>
        <dbReference type="PROSITE" id="PS50853"/>
    </source>
</evidence>
<evidence type="ECO:0000313" key="3">
    <source>
        <dbReference type="EMBL" id="KAF0302378.1"/>
    </source>
</evidence>
<dbReference type="Pfam" id="PF00041">
    <property type="entry name" value="fn3"/>
    <property type="match status" value="1"/>
</dbReference>
<protein>
    <submittedName>
        <fullName evidence="3">Nephrin</fullName>
    </submittedName>
</protein>
<proteinExistence type="predicted"/>
<dbReference type="AlphaFoldDB" id="A0A6A4WJM1"/>
<dbReference type="GO" id="GO:0030154">
    <property type="term" value="P:cell differentiation"/>
    <property type="evidence" value="ECO:0007669"/>
    <property type="project" value="UniProtKB-ARBA"/>
</dbReference>
<dbReference type="GO" id="GO:0009653">
    <property type="term" value="P:anatomical structure morphogenesis"/>
    <property type="evidence" value="ECO:0007669"/>
    <property type="project" value="UniProtKB-ARBA"/>
</dbReference>
<organism evidence="3 4">
    <name type="scientific">Amphibalanus amphitrite</name>
    <name type="common">Striped barnacle</name>
    <name type="synonym">Balanus amphitrite</name>
    <dbReference type="NCBI Taxonomy" id="1232801"/>
    <lineage>
        <taxon>Eukaryota</taxon>
        <taxon>Metazoa</taxon>
        <taxon>Ecdysozoa</taxon>
        <taxon>Arthropoda</taxon>
        <taxon>Crustacea</taxon>
        <taxon>Multicrustacea</taxon>
        <taxon>Cirripedia</taxon>
        <taxon>Thoracica</taxon>
        <taxon>Thoracicalcarea</taxon>
        <taxon>Balanomorpha</taxon>
        <taxon>Balanoidea</taxon>
        <taxon>Balanidae</taxon>
        <taxon>Amphibalaninae</taxon>
        <taxon>Amphibalanus</taxon>
    </lineage>
</organism>
<dbReference type="SUPFAM" id="SSF49265">
    <property type="entry name" value="Fibronectin type III"/>
    <property type="match status" value="1"/>
</dbReference>
<gene>
    <name evidence="3" type="primary">Nphs1_13</name>
    <name evidence="3" type="ORF">FJT64_025514</name>
</gene>
<comment type="caution">
    <text evidence="3">The sequence shown here is derived from an EMBL/GenBank/DDBJ whole genome shotgun (WGS) entry which is preliminary data.</text>
</comment>
<evidence type="ECO:0000256" key="1">
    <source>
        <dbReference type="ARBA" id="ARBA00023157"/>
    </source>
</evidence>
<feature type="domain" description="Fibronectin type-III" evidence="2">
    <location>
        <begin position="45"/>
        <end position="138"/>
    </location>
</feature>
<dbReference type="SMART" id="SM00060">
    <property type="entry name" value="FN3"/>
    <property type="match status" value="1"/>
</dbReference>
<dbReference type="CDD" id="cd00063">
    <property type="entry name" value="FN3"/>
    <property type="match status" value="1"/>
</dbReference>
<dbReference type="InterPro" id="IPR013783">
    <property type="entry name" value="Ig-like_fold"/>
</dbReference>
<evidence type="ECO:0000313" key="4">
    <source>
        <dbReference type="Proteomes" id="UP000440578"/>
    </source>
</evidence>
<dbReference type="Proteomes" id="UP000440578">
    <property type="component" value="Unassembled WGS sequence"/>
</dbReference>
<name>A0A6A4WJM1_AMPAM</name>